<evidence type="ECO:0000259" key="6">
    <source>
        <dbReference type="Pfam" id="PF13515"/>
    </source>
</evidence>
<evidence type="ECO:0000256" key="1">
    <source>
        <dbReference type="ARBA" id="ARBA00004141"/>
    </source>
</evidence>
<evidence type="ECO:0000313" key="8">
    <source>
        <dbReference type="Proteomes" id="UP000304900"/>
    </source>
</evidence>
<dbReference type="EMBL" id="SZVO01000009">
    <property type="protein sequence ID" value="TKT90512.1"/>
    <property type="molecule type" value="Genomic_DNA"/>
</dbReference>
<dbReference type="Proteomes" id="UP000304900">
    <property type="component" value="Unassembled WGS sequence"/>
</dbReference>
<reference evidence="7 8" key="1">
    <citation type="submission" date="2019-05" db="EMBL/GenBank/DDBJ databases">
        <title>Dyadobacter AR-3-8 sp. nov., isolated from arctic soil.</title>
        <authorList>
            <person name="Chaudhary D.K."/>
        </authorList>
    </citation>
    <scope>NUCLEOTIDE SEQUENCE [LARGE SCALE GENOMIC DNA]</scope>
    <source>
        <strain evidence="7 8">AR-3-8</strain>
    </source>
</reference>
<comment type="subcellular location">
    <subcellularLocation>
        <location evidence="1">Membrane</location>
        <topology evidence="1">Multi-pass membrane protein</topology>
    </subcellularLocation>
</comment>
<name>A0A4U6D0B9_9BACT</name>
<feature type="transmembrane region" description="Helical" evidence="5">
    <location>
        <begin position="64"/>
        <end position="94"/>
    </location>
</feature>
<comment type="caution">
    <text evidence="7">The sequence shown here is derived from an EMBL/GenBank/DDBJ whole genome shotgun (WGS) entry which is preliminary data.</text>
</comment>
<feature type="domain" description="Integral membrane bound transporter" evidence="6">
    <location>
        <begin position="32"/>
        <end position="142"/>
    </location>
</feature>
<sequence length="174" mass="18899">MSEKLKDQLLYILKCLIGTAIGYYIYLLYPIVGTWALFSILLVLAPDRKDAMNLAVTRIKANFIGAATGLILLNIHAINLTMICAGIALSIAFCELLKLQAATRSAMIAVLIITMHEPGQYLWEIALERAGGVAVGCIIGVVLTYLFHISISGSTQIIQKVRKGNTSDSVQDTD</sequence>
<evidence type="ECO:0000256" key="5">
    <source>
        <dbReference type="SAM" id="Phobius"/>
    </source>
</evidence>
<keyword evidence="3 5" id="KW-1133">Transmembrane helix</keyword>
<keyword evidence="8" id="KW-1185">Reference proteome</keyword>
<feature type="transmembrane region" description="Helical" evidence="5">
    <location>
        <begin position="129"/>
        <end position="147"/>
    </location>
</feature>
<protein>
    <submittedName>
        <fullName evidence="7">FUSC family protein</fullName>
    </submittedName>
</protein>
<organism evidence="7 8">
    <name type="scientific">Dyadobacter frigoris</name>
    <dbReference type="NCBI Taxonomy" id="2576211"/>
    <lineage>
        <taxon>Bacteria</taxon>
        <taxon>Pseudomonadati</taxon>
        <taxon>Bacteroidota</taxon>
        <taxon>Cytophagia</taxon>
        <taxon>Cytophagales</taxon>
        <taxon>Spirosomataceae</taxon>
        <taxon>Dyadobacter</taxon>
    </lineage>
</organism>
<evidence type="ECO:0000256" key="3">
    <source>
        <dbReference type="ARBA" id="ARBA00022989"/>
    </source>
</evidence>
<dbReference type="AlphaFoldDB" id="A0A4U6D0B9"/>
<dbReference type="OrthoDB" id="670056at2"/>
<dbReference type="GO" id="GO:0016020">
    <property type="term" value="C:membrane"/>
    <property type="evidence" value="ECO:0007669"/>
    <property type="project" value="UniProtKB-SubCell"/>
</dbReference>
<feature type="transmembrane region" description="Helical" evidence="5">
    <location>
        <begin position="21"/>
        <end position="44"/>
    </location>
</feature>
<evidence type="ECO:0000256" key="2">
    <source>
        <dbReference type="ARBA" id="ARBA00022692"/>
    </source>
</evidence>
<gene>
    <name evidence="7" type="ORF">FDK13_19455</name>
</gene>
<evidence type="ECO:0000313" key="7">
    <source>
        <dbReference type="EMBL" id="TKT90512.1"/>
    </source>
</evidence>
<proteinExistence type="predicted"/>
<keyword evidence="2 5" id="KW-0812">Transmembrane</keyword>
<keyword evidence="4 5" id="KW-0472">Membrane</keyword>
<dbReference type="RefSeq" id="WP_137341680.1">
    <property type="nucleotide sequence ID" value="NZ_BSQH01000002.1"/>
</dbReference>
<dbReference type="Pfam" id="PF13515">
    <property type="entry name" value="FUSC_2"/>
    <property type="match status" value="1"/>
</dbReference>
<accession>A0A4U6D0B9</accession>
<evidence type="ECO:0000256" key="4">
    <source>
        <dbReference type="ARBA" id="ARBA00023136"/>
    </source>
</evidence>
<dbReference type="InterPro" id="IPR049453">
    <property type="entry name" value="Memb_transporter_dom"/>
</dbReference>